<dbReference type="InterPro" id="IPR002692">
    <property type="entry name" value="S45"/>
</dbReference>
<dbReference type="Gene3D" id="1.10.1400.10">
    <property type="match status" value="1"/>
</dbReference>
<feature type="binding site" evidence="5">
    <location>
        <position position="325"/>
    </location>
    <ligand>
        <name>Ca(2+)</name>
        <dbReference type="ChEBI" id="CHEBI:29108"/>
    </ligand>
</feature>
<dbReference type="GO" id="GO:0046872">
    <property type="term" value="F:metal ion binding"/>
    <property type="evidence" value="ECO:0007669"/>
    <property type="project" value="UniProtKB-KW"/>
</dbReference>
<dbReference type="PANTHER" id="PTHR34218">
    <property type="entry name" value="PEPTIDASE S45 PENICILLIN AMIDASE"/>
    <property type="match status" value="1"/>
</dbReference>
<dbReference type="GO" id="GO:0016811">
    <property type="term" value="F:hydrolase activity, acting on carbon-nitrogen (but not peptide) bonds, in linear amides"/>
    <property type="evidence" value="ECO:0007669"/>
    <property type="project" value="InterPro"/>
</dbReference>
<sequence length="779" mass="83987">MTITRRRLLMGSAALAALGPVRLLAQEVLPPVDTPPAPPLRLAAKGLRAPVEIVDDQWGVPHIRAANVPDAFFGQGWVVARDRLFQIDYEYRRQQGRLAEVLGPDYARSDTLALLGRFRGDVAAEIAAVPAEVRAAVEGYVAGINARIAAVVADPALLPPEFAILGYQPLEWRLSDLVAARDLTPGNIDDEVRRARLAAADAMWLEALVAPPRPARPVTFRDGLKVADISEADLGLFGSAPPPAPDAAGSNAWTIAPSRTSTGRPILANDPHLSIGGFPPRHVAHLSAPGLDVIGGGSPGLAGIMQGHTDRFAFGRTNSHIDQSDLYLLELNPVDAERYWHRGRWKTFERRTVTLSPKGAAPRTVVLRWSVQGSVIAHDPARRRATALAHVSQRPGASGVFAMAAINLARDWQGLQAAFRLHPSPTNFHYADVDGHIAWRILGFAPRRMGGHDGMTPAPGDGRYDWEGLLPIEQLPSIVDPKPGWLASANQDNLPKDYKPILAYSFREPWRYERVVEVLEGQPRHSLADSVALMQDVASAPARRFVALIPETVPEAAVAAAALLRDWDGVLAAGSAAAAVYELAWADLEQRIYNIVVPPALRGWVPLFETGAILSLLEASDKRLGPNPKGSRDLIVAMALAAGWEAAERRMGPEPALWRWGTLHDVTIRHPLARRFPTIAEAFPQIEVGGSGGDGATVNARWVAGALGVAGGASYLQAIDVGGWDDSLFLNLPGQSGDPKSPHYADMAQPWIEGRMLPLVFSRDRVEAAAAGRLFLDPA</sequence>
<dbReference type="Gene3D" id="2.30.120.10">
    <property type="match status" value="1"/>
</dbReference>
<dbReference type="InterPro" id="IPR029055">
    <property type="entry name" value="Ntn_hydrolases_N"/>
</dbReference>
<evidence type="ECO:0000256" key="1">
    <source>
        <dbReference type="ARBA" id="ARBA00006586"/>
    </source>
</evidence>
<protein>
    <submittedName>
        <fullName evidence="7">Penicillin acylase family protein</fullName>
    </submittedName>
</protein>
<dbReference type="PANTHER" id="PTHR34218:SF4">
    <property type="entry name" value="ACYL-HOMOSERINE LACTONE ACYLASE QUIP"/>
    <property type="match status" value="1"/>
</dbReference>
<keyword evidence="8" id="KW-1185">Reference proteome</keyword>
<feature type="binding site" evidence="5">
    <location>
        <position position="322"/>
    </location>
    <ligand>
        <name>Ca(2+)</name>
        <dbReference type="ChEBI" id="CHEBI:29108"/>
    </ligand>
</feature>
<dbReference type="EMBL" id="NWMW01000002">
    <property type="protein sequence ID" value="PCD02141.1"/>
    <property type="molecule type" value="Genomic_DNA"/>
</dbReference>
<feature type="chain" id="PRO_5012652642" evidence="6">
    <location>
        <begin position="26"/>
        <end position="779"/>
    </location>
</feature>
<comment type="cofactor">
    <cofactor evidence="5">
        <name>Ca(2+)</name>
        <dbReference type="ChEBI" id="CHEBI:29108"/>
    </cofactor>
    <text evidence="5">Binds 1 Ca(2+) ion per dimer.</text>
</comment>
<proteinExistence type="inferred from homology"/>
<evidence type="ECO:0000256" key="2">
    <source>
        <dbReference type="ARBA" id="ARBA00022801"/>
    </source>
</evidence>
<keyword evidence="2" id="KW-0378">Hydrolase</keyword>
<organism evidence="7 8">
    <name type="scientific">Sphingomonas spermidinifaciens</name>
    <dbReference type="NCBI Taxonomy" id="1141889"/>
    <lineage>
        <taxon>Bacteria</taxon>
        <taxon>Pseudomonadati</taxon>
        <taxon>Pseudomonadota</taxon>
        <taxon>Alphaproteobacteria</taxon>
        <taxon>Sphingomonadales</taxon>
        <taxon>Sphingomonadaceae</taxon>
        <taxon>Sphingomonas</taxon>
    </lineage>
</organism>
<dbReference type="InterPro" id="IPR014395">
    <property type="entry name" value="Pen/GL7ACA/AHL_acylase"/>
</dbReference>
<keyword evidence="3" id="KW-0865">Zymogen</keyword>
<dbReference type="GO" id="GO:0017000">
    <property type="term" value="P:antibiotic biosynthetic process"/>
    <property type="evidence" value="ECO:0007669"/>
    <property type="project" value="InterPro"/>
</dbReference>
<evidence type="ECO:0000256" key="6">
    <source>
        <dbReference type="SAM" id="SignalP"/>
    </source>
</evidence>
<dbReference type="Gene3D" id="1.10.439.10">
    <property type="entry name" value="Penicillin Amidohydrolase, domain 1"/>
    <property type="match status" value="1"/>
</dbReference>
<name>A0A2A4B125_9SPHN</name>
<feature type="active site" description="Nucleophile" evidence="4">
    <location>
        <position position="250"/>
    </location>
</feature>
<evidence type="ECO:0000313" key="7">
    <source>
        <dbReference type="EMBL" id="PCD02141.1"/>
    </source>
</evidence>
<dbReference type="InterPro" id="IPR043146">
    <property type="entry name" value="Penicillin_amidase_N_B-knob"/>
</dbReference>
<evidence type="ECO:0000313" key="8">
    <source>
        <dbReference type="Proteomes" id="UP000218366"/>
    </source>
</evidence>
<dbReference type="CDD" id="cd03747">
    <property type="entry name" value="Ntn_PGA_like"/>
    <property type="match status" value="1"/>
</dbReference>
<keyword evidence="5" id="KW-0106">Calcium</keyword>
<dbReference type="Proteomes" id="UP000218366">
    <property type="component" value="Unassembled WGS sequence"/>
</dbReference>
<reference evidence="7 8" key="1">
    <citation type="submission" date="2017-09" db="EMBL/GenBank/DDBJ databases">
        <title>Sphingomonas spermidinifaciens 9NM-10, whole genome shotgun sequence.</title>
        <authorList>
            <person name="Feng G."/>
            <person name="Zhu H."/>
        </authorList>
    </citation>
    <scope>NUCLEOTIDE SEQUENCE [LARGE SCALE GENOMIC DNA]</scope>
    <source>
        <strain evidence="7 8">9NM-10</strain>
    </source>
</reference>
<dbReference type="InterPro" id="IPR006311">
    <property type="entry name" value="TAT_signal"/>
</dbReference>
<dbReference type="Gene3D" id="3.60.20.10">
    <property type="entry name" value="Glutamine Phosphoribosylpyrophosphate, subunit 1, domain 1"/>
    <property type="match status" value="1"/>
</dbReference>
<dbReference type="RefSeq" id="WP_096343519.1">
    <property type="nucleotide sequence ID" value="NZ_NWMW01000002.1"/>
</dbReference>
<keyword evidence="6" id="KW-0732">Signal</keyword>
<comment type="similarity">
    <text evidence="1">Belongs to the peptidase S45 family.</text>
</comment>
<keyword evidence="5" id="KW-0479">Metal-binding</keyword>
<gene>
    <name evidence="7" type="ORF">COC42_11760</name>
</gene>
<dbReference type="Pfam" id="PF01804">
    <property type="entry name" value="Penicil_amidase"/>
    <property type="match status" value="1"/>
</dbReference>
<dbReference type="OrthoDB" id="9760084at2"/>
<comment type="caution">
    <text evidence="7">The sequence shown here is derived from an EMBL/GenBank/DDBJ whole genome shotgun (WGS) entry which is preliminary data.</text>
</comment>
<feature type="binding site" evidence="5">
    <location>
        <position position="191"/>
    </location>
    <ligand>
        <name>Ca(2+)</name>
        <dbReference type="ChEBI" id="CHEBI:29108"/>
    </ligand>
</feature>
<dbReference type="AlphaFoldDB" id="A0A2A4B125"/>
<evidence type="ECO:0000256" key="5">
    <source>
        <dbReference type="PIRSR" id="PIRSR001227-2"/>
    </source>
</evidence>
<dbReference type="InterPro" id="IPR043147">
    <property type="entry name" value="Penicillin_amidase_A-knob"/>
</dbReference>
<dbReference type="PIRSF" id="PIRSF001227">
    <property type="entry name" value="Pen_acylase"/>
    <property type="match status" value="1"/>
</dbReference>
<evidence type="ECO:0000256" key="4">
    <source>
        <dbReference type="PIRSR" id="PIRSR001227-1"/>
    </source>
</evidence>
<evidence type="ECO:0000256" key="3">
    <source>
        <dbReference type="ARBA" id="ARBA00023145"/>
    </source>
</evidence>
<dbReference type="InterPro" id="IPR023343">
    <property type="entry name" value="Penicillin_amidase_dom1"/>
</dbReference>
<dbReference type="PROSITE" id="PS51318">
    <property type="entry name" value="TAT"/>
    <property type="match status" value="1"/>
</dbReference>
<accession>A0A2A4B125</accession>
<dbReference type="SUPFAM" id="SSF56235">
    <property type="entry name" value="N-terminal nucleophile aminohydrolases (Ntn hydrolases)"/>
    <property type="match status" value="1"/>
</dbReference>
<feature type="signal peptide" evidence="6">
    <location>
        <begin position="1"/>
        <end position="25"/>
    </location>
</feature>